<dbReference type="GO" id="GO:0008270">
    <property type="term" value="F:zinc ion binding"/>
    <property type="evidence" value="ECO:0007669"/>
    <property type="project" value="UniProtKB-KW"/>
</dbReference>
<protein>
    <recommendedName>
        <fullName evidence="5">ZC3H15/TMA46 family C-terminal domain-containing protein</fullName>
    </recommendedName>
</protein>
<dbReference type="GO" id="GO:0003729">
    <property type="term" value="F:mRNA binding"/>
    <property type="evidence" value="ECO:0007669"/>
    <property type="project" value="TreeGrafter"/>
</dbReference>
<evidence type="ECO:0000256" key="4">
    <source>
        <dbReference type="SAM" id="MobiDB-lite"/>
    </source>
</evidence>
<accession>A0A7S1VVP4</accession>
<dbReference type="EMBL" id="HBGK01053846">
    <property type="protein sequence ID" value="CAD9312786.1"/>
    <property type="molecule type" value="Transcribed_RNA"/>
</dbReference>
<dbReference type="GO" id="GO:0002181">
    <property type="term" value="P:cytoplasmic translation"/>
    <property type="evidence" value="ECO:0007669"/>
    <property type="project" value="TreeGrafter"/>
</dbReference>
<dbReference type="InterPro" id="IPR032378">
    <property type="entry name" value="ZC3H15/TMA46_C"/>
</dbReference>
<dbReference type="PANTHER" id="PTHR12681:SF0">
    <property type="entry name" value="ZINC FINGER CCCH DOMAIN-CONTAINING PROTEIN 15"/>
    <property type="match status" value="1"/>
</dbReference>
<evidence type="ECO:0000256" key="3">
    <source>
        <dbReference type="ARBA" id="ARBA00022833"/>
    </source>
</evidence>
<feature type="region of interest" description="Disordered" evidence="4">
    <location>
        <begin position="167"/>
        <end position="212"/>
    </location>
</feature>
<name>A0A7S1VVP4_9STRA</name>
<organism evidence="6">
    <name type="scientific">Grammatophora oceanica</name>
    <dbReference type="NCBI Taxonomy" id="210454"/>
    <lineage>
        <taxon>Eukaryota</taxon>
        <taxon>Sar</taxon>
        <taxon>Stramenopiles</taxon>
        <taxon>Ochrophyta</taxon>
        <taxon>Bacillariophyta</taxon>
        <taxon>Fragilariophyceae</taxon>
        <taxon>Fragilariophycidae</taxon>
        <taxon>Rhabdonematales</taxon>
        <taxon>Grammatophoraceae</taxon>
        <taxon>Grammatophora</taxon>
    </lineage>
</organism>
<keyword evidence="1" id="KW-0479">Metal-binding</keyword>
<feature type="compositionally biased region" description="Basic and acidic residues" evidence="4">
    <location>
        <begin position="181"/>
        <end position="206"/>
    </location>
</feature>
<feature type="region of interest" description="Disordered" evidence="4">
    <location>
        <begin position="99"/>
        <end position="125"/>
    </location>
</feature>
<dbReference type="Pfam" id="PF16543">
    <property type="entry name" value="DFRP_C"/>
    <property type="match status" value="1"/>
</dbReference>
<dbReference type="GO" id="GO:0005829">
    <property type="term" value="C:cytosol"/>
    <property type="evidence" value="ECO:0007669"/>
    <property type="project" value="TreeGrafter"/>
</dbReference>
<feature type="region of interest" description="Disordered" evidence="4">
    <location>
        <begin position="237"/>
        <end position="281"/>
    </location>
</feature>
<feature type="compositionally biased region" description="Basic residues" evidence="4">
    <location>
        <begin position="34"/>
        <end position="45"/>
    </location>
</feature>
<feature type="compositionally biased region" description="Basic and acidic residues" evidence="4">
    <location>
        <begin position="58"/>
        <end position="75"/>
    </location>
</feature>
<sequence>MAKKKGGGGPAESKKTQQKKKQQQIEDKTFGLKNKNKSAKVRAHVKSVEKSVLNSGDPRMRRLEEQRTKQKAEAKARRKAAKQEQQALFDEALLAVQKKGKNLKAGKVSAQGRDGDDDKKKAGTSRAMKMMYQMDAKEMEERLRDDPNYVPTLEDNIEAERQRKLAELKESGKTGTPVTEESFRAWQERKRKRKADEARKKVEAELKKKKGGKGLSVLSGRALYEYKKELFVDKDEDGAAVVSPKSIPEENGNSVDHVAEKVEENLFLEGDDDDLDDLDED</sequence>
<dbReference type="PANTHER" id="PTHR12681">
    <property type="entry name" value="ZINC FINGER-CONTAINING PROTEIN P48ZNF"/>
    <property type="match status" value="1"/>
</dbReference>
<dbReference type="Gene3D" id="6.20.400.10">
    <property type="match status" value="1"/>
</dbReference>
<feature type="domain" description="ZC3H15/TMA46 family C-terminal" evidence="5">
    <location>
        <begin position="152"/>
        <end position="238"/>
    </location>
</feature>
<evidence type="ECO:0000256" key="2">
    <source>
        <dbReference type="ARBA" id="ARBA00022771"/>
    </source>
</evidence>
<keyword evidence="2" id="KW-0863">Zinc-finger</keyword>
<feature type="region of interest" description="Disordered" evidence="4">
    <location>
        <begin position="1"/>
        <end position="84"/>
    </location>
</feature>
<evidence type="ECO:0000313" key="6">
    <source>
        <dbReference type="EMBL" id="CAD9312786.1"/>
    </source>
</evidence>
<dbReference type="AlphaFoldDB" id="A0A7S1VVP4"/>
<reference evidence="6" key="1">
    <citation type="submission" date="2021-01" db="EMBL/GenBank/DDBJ databases">
        <authorList>
            <person name="Corre E."/>
            <person name="Pelletier E."/>
            <person name="Niang G."/>
            <person name="Scheremetjew M."/>
            <person name="Finn R."/>
            <person name="Kale V."/>
            <person name="Holt S."/>
            <person name="Cochrane G."/>
            <person name="Meng A."/>
            <person name="Brown T."/>
            <person name="Cohen L."/>
        </authorList>
    </citation>
    <scope>NUCLEOTIDE SEQUENCE</scope>
    <source>
        <strain evidence="6">CCMP 410</strain>
    </source>
</reference>
<keyword evidence="3" id="KW-0862">Zinc</keyword>
<evidence type="ECO:0000256" key="1">
    <source>
        <dbReference type="ARBA" id="ARBA00022723"/>
    </source>
</evidence>
<gene>
    <name evidence="6" type="ORF">GOCE00092_LOCUS28379</name>
</gene>
<evidence type="ECO:0000259" key="5">
    <source>
        <dbReference type="Pfam" id="PF16543"/>
    </source>
</evidence>
<feature type="compositionally biased region" description="Acidic residues" evidence="4">
    <location>
        <begin position="269"/>
        <end position="281"/>
    </location>
</feature>
<proteinExistence type="predicted"/>